<evidence type="ECO:0000256" key="1">
    <source>
        <dbReference type="SAM" id="Phobius"/>
    </source>
</evidence>
<proteinExistence type="predicted"/>
<feature type="transmembrane region" description="Helical" evidence="1">
    <location>
        <begin position="6"/>
        <end position="32"/>
    </location>
</feature>
<feature type="transmembrane region" description="Helical" evidence="1">
    <location>
        <begin position="274"/>
        <end position="293"/>
    </location>
</feature>
<keyword evidence="1" id="KW-0812">Transmembrane</keyword>
<gene>
    <name evidence="2" type="ORF">SAMN02745220_00786</name>
</gene>
<dbReference type="RefSeq" id="WP_073612146.1">
    <property type="nucleotide sequence ID" value="NZ_FRFE01000003.1"/>
</dbReference>
<organism evidence="2 3">
    <name type="scientific">Desulfopila aestuarii DSM 18488</name>
    <dbReference type="NCBI Taxonomy" id="1121416"/>
    <lineage>
        <taxon>Bacteria</taxon>
        <taxon>Pseudomonadati</taxon>
        <taxon>Thermodesulfobacteriota</taxon>
        <taxon>Desulfobulbia</taxon>
        <taxon>Desulfobulbales</taxon>
        <taxon>Desulfocapsaceae</taxon>
        <taxon>Desulfopila</taxon>
    </lineage>
</organism>
<keyword evidence="1" id="KW-1133">Transmembrane helix</keyword>
<dbReference type="Proteomes" id="UP000184603">
    <property type="component" value="Unassembled WGS sequence"/>
</dbReference>
<feature type="transmembrane region" description="Helical" evidence="1">
    <location>
        <begin position="187"/>
        <end position="210"/>
    </location>
</feature>
<sequence length="342" mass="38245">MLLQGWAIALMVSFLGTLFLGLYSALCAVRILRYWDQNADTARQICLEGETWLSSALMQYGLFFQLFSLVLLVLAADSFSGQLAGAMCATGAFTANGYGIPALFVKIVMVFFCGYWLLLHRLDLQVETYPLVRLKYVCLLLLIPLLLVDGTLQSLYIFSLEPDVITSCCGVLFRPAENDGFNLLNPFSVPLLLSLFYSLAMLLIGMGIWLQRRISQTTGRVRCWPMGFYACCWALFFVVSLWAITIFFSSYIYAMPSHRCPFDIIQAEYNYIGYPLYLTLFVATFLGTGCGVAEMVRCREGLEPVVDRFQATALPAALILLIIFLLLSGYAPLRYIIAGGEV</sequence>
<dbReference type="AlphaFoldDB" id="A0A1M7XZH5"/>
<protein>
    <submittedName>
        <fullName evidence="2">Uncharacterized protein</fullName>
    </submittedName>
</protein>
<evidence type="ECO:0000313" key="2">
    <source>
        <dbReference type="EMBL" id="SHO44534.1"/>
    </source>
</evidence>
<evidence type="ECO:0000313" key="3">
    <source>
        <dbReference type="Proteomes" id="UP000184603"/>
    </source>
</evidence>
<feature type="transmembrane region" description="Helical" evidence="1">
    <location>
        <begin position="95"/>
        <end position="118"/>
    </location>
</feature>
<name>A0A1M7XZH5_9BACT</name>
<feature type="transmembrane region" description="Helical" evidence="1">
    <location>
        <begin position="314"/>
        <end position="337"/>
    </location>
</feature>
<keyword evidence="3" id="KW-1185">Reference proteome</keyword>
<reference evidence="2 3" key="1">
    <citation type="submission" date="2016-12" db="EMBL/GenBank/DDBJ databases">
        <authorList>
            <person name="Song W.-J."/>
            <person name="Kurnit D.M."/>
        </authorList>
    </citation>
    <scope>NUCLEOTIDE SEQUENCE [LARGE SCALE GENOMIC DNA]</scope>
    <source>
        <strain evidence="2 3">DSM 18488</strain>
    </source>
</reference>
<accession>A0A1M7XZH5</accession>
<feature type="transmembrane region" description="Helical" evidence="1">
    <location>
        <begin position="139"/>
        <end position="158"/>
    </location>
</feature>
<dbReference type="OrthoDB" id="9788139at2"/>
<feature type="transmembrane region" description="Helical" evidence="1">
    <location>
        <begin position="52"/>
        <end position="75"/>
    </location>
</feature>
<feature type="transmembrane region" description="Helical" evidence="1">
    <location>
        <begin position="231"/>
        <end position="254"/>
    </location>
</feature>
<dbReference type="STRING" id="1121416.SAMN02745220_00786"/>
<keyword evidence="1" id="KW-0472">Membrane</keyword>
<dbReference type="EMBL" id="FRFE01000003">
    <property type="protein sequence ID" value="SHO44534.1"/>
    <property type="molecule type" value="Genomic_DNA"/>
</dbReference>